<reference evidence="2 3" key="1">
    <citation type="journal article" date="2016" name="Sci. Rep.">
        <title>Accelerated dysbiosis of gut microbiota during aggravation of DSS-induced colitis by a butyrate-producing bacterium.</title>
        <authorList>
            <person name="Zhang Q."/>
            <person name="Wu Y."/>
            <person name="Wang J."/>
            <person name="Wu G."/>
            <person name="Long W."/>
            <person name="Xue Z."/>
            <person name="Wang L."/>
            <person name="Zhang X."/>
            <person name="Pang X."/>
            <person name="Zhao Y."/>
            <person name="Zhao L."/>
            <person name="Zhang C."/>
        </authorList>
    </citation>
    <scope>NUCLEOTIDE SEQUENCE [LARGE SCALE GENOMIC DNA]</scope>
    <source>
        <strain evidence="2 3">BPB5</strain>
    </source>
</reference>
<accession>A0A1Q2C9P6</accession>
<dbReference type="EMBL" id="CP012098">
    <property type="protein sequence ID" value="AQP40467.1"/>
    <property type="molecule type" value="Genomic_DNA"/>
</dbReference>
<feature type="transmembrane region" description="Helical" evidence="1">
    <location>
        <begin position="30"/>
        <end position="54"/>
    </location>
</feature>
<dbReference type="Proteomes" id="UP000188159">
    <property type="component" value="Chromosome"/>
</dbReference>
<feature type="transmembrane region" description="Helical" evidence="1">
    <location>
        <begin position="61"/>
        <end position="79"/>
    </location>
</feature>
<evidence type="ECO:0000313" key="3">
    <source>
        <dbReference type="Proteomes" id="UP000188159"/>
    </source>
</evidence>
<feature type="transmembrane region" description="Helical" evidence="1">
    <location>
        <begin position="7"/>
        <end position="24"/>
    </location>
</feature>
<proteinExistence type="predicted"/>
<dbReference type="RefSeq" id="WP_077327168.1">
    <property type="nucleotide sequence ID" value="NZ_CP012098.1"/>
</dbReference>
<protein>
    <submittedName>
        <fullName evidence="2">Uncharacterized protein</fullName>
    </submittedName>
</protein>
<keyword evidence="1" id="KW-0812">Transmembrane</keyword>
<organism evidence="2 3">
    <name type="scientific">Anaerostipes hadrus</name>
    <dbReference type="NCBI Taxonomy" id="649756"/>
    <lineage>
        <taxon>Bacteria</taxon>
        <taxon>Bacillati</taxon>
        <taxon>Bacillota</taxon>
        <taxon>Clostridia</taxon>
        <taxon>Lachnospirales</taxon>
        <taxon>Lachnospiraceae</taxon>
        <taxon>Anaerostipes</taxon>
    </lineage>
</organism>
<gene>
    <name evidence="2" type="ORF">DO83_13320</name>
</gene>
<sequence length="99" mass="11246">MEKIVMYLKKVIILLCGIVLGYLTSRRTDMSISLECILGDGVFIVLVITIIMVITKEKIKLGINCAIFGLSFVIGSTWIKNIELFLNLENRIMIIFYVD</sequence>
<evidence type="ECO:0000313" key="2">
    <source>
        <dbReference type="EMBL" id="AQP40467.1"/>
    </source>
</evidence>
<evidence type="ECO:0000256" key="1">
    <source>
        <dbReference type="SAM" id="Phobius"/>
    </source>
</evidence>
<dbReference type="AlphaFoldDB" id="A0A1Q2C9P6"/>
<keyword evidence="1" id="KW-0472">Membrane</keyword>
<name>A0A1Q2C9P6_ANAHA</name>
<keyword evidence="1" id="KW-1133">Transmembrane helix</keyword>